<dbReference type="Pfam" id="PF13462">
    <property type="entry name" value="Thioredoxin_4"/>
    <property type="match status" value="1"/>
</dbReference>
<dbReference type="AlphaFoldDB" id="A0A1P8UVE9"/>
<accession>A0A1P8UVE9</accession>
<dbReference type="GO" id="GO:0016853">
    <property type="term" value="F:isomerase activity"/>
    <property type="evidence" value="ECO:0007669"/>
    <property type="project" value="UniProtKB-KW"/>
</dbReference>
<gene>
    <name evidence="3" type="ORF">Ga0080574_TMP3026</name>
</gene>
<feature type="domain" description="Thioredoxin" evidence="2">
    <location>
        <begin position="21"/>
        <end position="152"/>
    </location>
</feature>
<dbReference type="Proteomes" id="UP000187059">
    <property type="component" value="Chromosome"/>
</dbReference>
<dbReference type="Gene3D" id="3.40.30.10">
    <property type="entry name" value="Glutaredoxin"/>
    <property type="match status" value="1"/>
</dbReference>
<dbReference type="InterPro" id="IPR013766">
    <property type="entry name" value="Thioredoxin_domain"/>
</dbReference>
<reference evidence="3 4" key="1">
    <citation type="submission" date="2016-04" db="EMBL/GenBank/DDBJ databases">
        <title>Deep-sea bacteria in the southern Pacific.</title>
        <authorList>
            <person name="Tang K."/>
        </authorList>
    </citation>
    <scope>NUCLEOTIDE SEQUENCE [LARGE SCALE GENOMIC DNA]</scope>
    <source>
        <strain evidence="3 4">JLT2014</strain>
    </source>
</reference>
<dbReference type="CDD" id="cd03023">
    <property type="entry name" value="DsbA_Com1_like"/>
    <property type="match status" value="1"/>
</dbReference>
<evidence type="ECO:0000256" key="1">
    <source>
        <dbReference type="ARBA" id="ARBA00003565"/>
    </source>
</evidence>
<dbReference type="KEGG" id="paby:Ga0080574_TMP3026"/>
<comment type="function">
    <text evidence="1">May be required for disulfide bond formation in some proteins.</text>
</comment>
<evidence type="ECO:0000259" key="2">
    <source>
        <dbReference type="PROSITE" id="PS51352"/>
    </source>
</evidence>
<protein>
    <submittedName>
        <fullName evidence="3">Protein-disulfide isomerase</fullName>
    </submittedName>
</protein>
<dbReference type="InterPro" id="IPR012336">
    <property type="entry name" value="Thioredoxin-like_fold"/>
</dbReference>
<dbReference type="OrthoDB" id="9780147at2"/>
<name>A0A1P8UVE9_9RHOB</name>
<sequence length="202" mass="21840">MRLTRRESLALGAGAGLIGLLPRGAAAQELTVEAVLRDPDAPVLGNPEGDVTVVEYFDYQCPYCKAMHPVLKDVLAEDGNLRLVMKDWPIFGAPSVRASQLALGAHGLGAYEAAMEALMTTQGRLSQRQVDAVVSGVVPAKEALRAYRRNRKTWDGLMERNAYQAIALGFRGTPGFAVETVIYDGALDREMLKAAIAEVRRG</sequence>
<proteinExistence type="predicted"/>
<evidence type="ECO:0000313" key="3">
    <source>
        <dbReference type="EMBL" id="APZ53360.1"/>
    </source>
</evidence>
<dbReference type="STRING" id="1250539.Ga0080574_TMP3026"/>
<dbReference type="EMBL" id="CP015093">
    <property type="protein sequence ID" value="APZ53360.1"/>
    <property type="molecule type" value="Genomic_DNA"/>
</dbReference>
<dbReference type="PROSITE" id="PS51352">
    <property type="entry name" value="THIOREDOXIN_2"/>
    <property type="match status" value="1"/>
</dbReference>
<dbReference type="SUPFAM" id="SSF52833">
    <property type="entry name" value="Thioredoxin-like"/>
    <property type="match status" value="1"/>
</dbReference>
<organism evidence="3 4">
    <name type="scientific">Salipiger abyssi</name>
    <dbReference type="NCBI Taxonomy" id="1250539"/>
    <lineage>
        <taxon>Bacteria</taxon>
        <taxon>Pseudomonadati</taxon>
        <taxon>Pseudomonadota</taxon>
        <taxon>Alphaproteobacteria</taxon>
        <taxon>Rhodobacterales</taxon>
        <taxon>Roseobacteraceae</taxon>
        <taxon>Salipiger</taxon>
    </lineage>
</organism>
<dbReference type="RefSeq" id="WP_076701333.1">
    <property type="nucleotide sequence ID" value="NZ_CP015093.1"/>
</dbReference>
<dbReference type="InterPro" id="IPR036249">
    <property type="entry name" value="Thioredoxin-like_sf"/>
</dbReference>
<evidence type="ECO:0000313" key="4">
    <source>
        <dbReference type="Proteomes" id="UP000187059"/>
    </source>
</evidence>
<keyword evidence="4" id="KW-1185">Reference proteome</keyword>
<keyword evidence="3" id="KW-0413">Isomerase</keyword>